<dbReference type="AlphaFoldDB" id="A0AAE4U2J4"/>
<sequence>MGYYCNVCKVTISSEVYQFSMDKIGLPLCRNCQSSSSKRKSNTSESTPEAKALYNALKARGVPAKLELFDGFKHIDIAIPEAMVNIEVDGGHHNFDKKQALADLKRTYYSFKKGYLTLRIPNSLITKGNLDETADYIVDFLKESVNQLESEPSFSNWLKRLF</sequence>
<evidence type="ECO:0000259" key="1">
    <source>
        <dbReference type="Pfam" id="PF04480"/>
    </source>
</evidence>
<comment type="caution">
    <text evidence="2">The sequence shown here is derived from an EMBL/GenBank/DDBJ whole genome shotgun (WGS) entry which is preliminary data.</text>
</comment>
<keyword evidence="3" id="KW-1185">Reference proteome</keyword>
<proteinExistence type="predicted"/>
<accession>A0AAE4U2J4</accession>
<reference evidence="2 3" key="1">
    <citation type="journal article" date="2018" name="Microb. Genom.">
        <title>Deciphering the unexplored Leptospira diversity from soils uncovers genomic evolution to virulence.</title>
        <authorList>
            <person name="Thibeaux R."/>
            <person name="Iraola G."/>
            <person name="Ferres I."/>
            <person name="Bierque E."/>
            <person name="Girault D."/>
            <person name="Soupe-Gilbert M.E."/>
            <person name="Picardeau M."/>
            <person name="Goarant C."/>
        </authorList>
    </citation>
    <scope>NUCLEOTIDE SEQUENCE [LARGE SCALE GENOMIC DNA]</scope>
    <source>
        <strain evidence="2 3">ATI7-C-A5</strain>
    </source>
</reference>
<dbReference type="Gene3D" id="3.40.960.10">
    <property type="entry name" value="VSR Endonuclease"/>
    <property type="match status" value="1"/>
</dbReference>
<evidence type="ECO:0000313" key="2">
    <source>
        <dbReference type="EMBL" id="MDV6237697.1"/>
    </source>
</evidence>
<dbReference type="InterPro" id="IPR007569">
    <property type="entry name" value="DUF559"/>
</dbReference>
<dbReference type="Proteomes" id="UP000232122">
    <property type="component" value="Unassembled WGS sequence"/>
</dbReference>
<dbReference type="RefSeq" id="WP_207763262.1">
    <property type="nucleotide sequence ID" value="NZ_NPEF02000030.1"/>
</dbReference>
<feature type="domain" description="DUF559" evidence="1">
    <location>
        <begin position="75"/>
        <end position="141"/>
    </location>
</feature>
<dbReference type="Pfam" id="PF04480">
    <property type="entry name" value="DUF559"/>
    <property type="match status" value="1"/>
</dbReference>
<gene>
    <name evidence="2" type="ORF">CH379_018870</name>
</gene>
<dbReference type="EMBL" id="NPEF02000030">
    <property type="protein sequence ID" value="MDV6237697.1"/>
    <property type="molecule type" value="Genomic_DNA"/>
</dbReference>
<evidence type="ECO:0000313" key="3">
    <source>
        <dbReference type="Proteomes" id="UP000232122"/>
    </source>
</evidence>
<organism evidence="2 3">
    <name type="scientific">Leptospira ellisii</name>
    <dbReference type="NCBI Taxonomy" id="2023197"/>
    <lineage>
        <taxon>Bacteria</taxon>
        <taxon>Pseudomonadati</taxon>
        <taxon>Spirochaetota</taxon>
        <taxon>Spirochaetia</taxon>
        <taxon>Leptospirales</taxon>
        <taxon>Leptospiraceae</taxon>
        <taxon>Leptospira</taxon>
    </lineage>
</organism>
<protein>
    <recommendedName>
        <fullName evidence="1">DUF559 domain-containing protein</fullName>
    </recommendedName>
</protein>
<name>A0AAE4U2J4_9LEPT</name>